<comment type="caution">
    <text evidence="9">The sequence shown here is derived from an EMBL/GenBank/DDBJ whole genome shotgun (WGS) entry which is preliminary data.</text>
</comment>
<keyword evidence="10" id="KW-1185">Reference proteome</keyword>
<reference evidence="9" key="1">
    <citation type="journal article" date="2023" name="Mol. Phylogenet. Evol.">
        <title>Genome-scale phylogeny and comparative genomics of the fungal order Sordariales.</title>
        <authorList>
            <person name="Hensen N."/>
            <person name="Bonometti L."/>
            <person name="Westerberg I."/>
            <person name="Brannstrom I.O."/>
            <person name="Guillou S."/>
            <person name="Cros-Aarteil S."/>
            <person name="Calhoun S."/>
            <person name="Haridas S."/>
            <person name="Kuo A."/>
            <person name="Mondo S."/>
            <person name="Pangilinan J."/>
            <person name="Riley R."/>
            <person name="LaButti K."/>
            <person name="Andreopoulos B."/>
            <person name="Lipzen A."/>
            <person name="Chen C."/>
            <person name="Yan M."/>
            <person name="Daum C."/>
            <person name="Ng V."/>
            <person name="Clum A."/>
            <person name="Steindorff A."/>
            <person name="Ohm R.A."/>
            <person name="Martin F."/>
            <person name="Silar P."/>
            <person name="Natvig D.O."/>
            <person name="Lalanne C."/>
            <person name="Gautier V."/>
            <person name="Ament-Velasquez S.L."/>
            <person name="Kruys A."/>
            <person name="Hutchinson M.I."/>
            <person name="Powell A.J."/>
            <person name="Barry K."/>
            <person name="Miller A.N."/>
            <person name="Grigoriev I.V."/>
            <person name="Debuchy R."/>
            <person name="Gladieux P."/>
            <person name="Hiltunen Thoren M."/>
            <person name="Johannesson H."/>
        </authorList>
    </citation>
    <scope>NUCLEOTIDE SEQUENCE</scope>
    <source>
        <strain evidence="9">CBS 955.72</strain>
    </source>
</reference>
<comment type="similarity">
    <text evidence="4">Belongs to the ELP5 family.</text>
</comment>
<dbReference type="PANTHER" id="PTHR15641:SF1">
    <property type="entry name" value="ELONGATOR COMPLEX PROTEIN 5"/>
    <property type="match status" value="1"/>
</dbReference>
<evidence type="ECO:0000256" key="7">
    <source>
        <dbReference type="ARBA" id="ARBA00022694"/>
    </source>
</evidence>
<organism evidence="9 10">
    <name type="scientific">Lasiosphaeria hispida</name>
    <dbReference type="NCBI Taxonomy" id="260671"/>
    <lineage>
        <taxon>Eukaryota</taxon>
        <taxon>Fungi</taxon>
        <taxon>Dikarya</taxon>
        <taxon>Ascomycota</taxon>
        <taxon>Pezizomycotina</taxon>
        <taxon>Sordariomycetes</taxon>
        <taxon>Sordariomycetidae</taxon>
        <taxon>Sordariales</taxon>
        <taxon>Lasiosphaeriaceae</taxon>
        <taxon>Lasiosphaeria</taxon>
    </lineage>
</organism>
<comment type="pathway">
    <text evidence="3">tRNA modification; 5-methoxycarbonylmethyl-2-thiouridine-tRNA biosynthesis.</text>
</comment>
<evidence type="ECO:0000256" key="6">
    <source>
        <dbReference type="ARBA" id="ARBA00022490"/>
    </source>
</evidence>
<dbReference type="PANTHER" id="PTHR15641">
    <property type="entry name" value="ELONGATOR COMPLEX PROTEIN 5"/>
    <property type="match status" value="1"/>
</dbReference>
<dbReference type="AlphaFoldDB" id="A0AAJ0HPK3"/>
<dbReference type="GO" id="GO:0002098">
    <property type="term" value="P:tRNA wobble uridine modification"/>
    <property type="evidence" value="ECO:0007669"/>
    <property type="project" value="InterPro"/>
</dbReference>
<dbReference type="GO" id="GO:0005634">
    <property type="term" value="C:nucleus"/>
    <property type="evidence" value="ECO:0007669"/>
    <property type="project" value="UniProtKB-SubCell"/>
</dbReference>
<evidence type="ECO:0000256" key="8">
    <source>
        <dbReference type="ARBA" id="ARBA00023242"/>
    </source>
</evidence>
<evidence type="ECO:0000256" key="4">
    <source>
        <dbReference type="ARBA" id="ARBA00009567"/>
    </source>
</evidence>
<dbReference type="GO" id="GO:0033588">
    <property type="term" value="C:elongator holoenzyme complex"/>
    <property type="evidence" value="ECO:0007669"/>
    <property type="project" value="InterPro"/>
</dbReference>
<evidence type="ECO:0000256" key="3">
    <source>
        <dbReference type="ARBA" id="ARBA00005043"/>
    </source>
</evidence>
<evidence type="ECO:0000313" key="9">
    <source>
        <dbReference type="EMBL" id="KAK3358998.1"/>
    </source>
</evidence>
<accession>A0AAJ0HPK3</accession>
<dbReference type="Gene3D" id="3.40.50.300">
    <property type="entry name" value="P-loop containing nucleotide triphosphate hydrolases"/>
    <property type="match status" value="1"/>
</dbReference>
<evidence type="ECO:0000256" key="1">
    <source>
        <dbReference type="ARBA" id="ARBA00004123"/>
    </source>
</evidence>
<reference evidence="9" key="2">
    <citation type="submission" date="2023-06" db="EMBL/GenBank/DDBJ databases">
        <authorList>
            <consortium name="Lawrence Berkeley National Laboratory"/>
            <person name="Haridas S."/>
            <person name="Hensen N."/>
            <person name="Bonometti L."/>
            <person name="Westerberg I."/>
            <person name="Brannstrom I.O."/>
            <person name="Guillou S."/>
            <person name="Cros-Aarteil S."/>
            <person name="Calhoun S."/>
            <person name="Kuo A."/>
            <person name="Mondo S."/>
            <person name="Pangilinan J."/>
            <person name="Riley R."/>
            <person name="Labutti K."/>
            <person name="Andreopoulos B."/>
            <person name="Lipzen A."/>
            <person name="Chen C."/>
            <person name="Yanf M."/>
            <person name="Daum C."/>
            <person name="Ng V."/>
            <person name="Clum A."/>
            <person name="Steindorff A."/>
            <person name="Ohm R."/>
            <person name="Martin F."/>
            <person name="Silar P."/>
            <person name="Natvig D."/>
            <person name="Lalanne C."/>
            <person name="Gautier V."/>
            <person name="Ament-Velasquez S.L."/>
            <person name="Kruys A."/>
            <person name="Hutchinson M.I."/>
            <person name="Powell A.J."/>
            <person name="Barry K."/>
            <person name="Miller A.N."/>
            <person name="Grigoriev I.V."/>
            <person name="Debuchy R."/>
            <person name="Gladieux P."/>
            <person name="Thoren M.H."/>
            <person name="Johannesson H."/>
        </authorList>
    </citation>
    <scope>NUCLEOTIDE SEQUENCE</scope>
    <source>
        <strain evidence="9">CBS 955.72</strain>
    </source>
</reference>
<protein>
    <recommendedName>
        <fullName evidence="5">Elongator complex protein 5</fullName>
    </recommendedName>
</protein>
<dbReference type="GO" id="GO:0000049">
    <property type="term" value="F:tRNA binding"/>
    <property type="evidence" value="ECO:0007669"/>
    <property type="project" value="TreeGrafter"/>
</dbReference>
<keyword evidence="7" id="KW-0819">tRNA processing</keyword>
<comment type="subcellular location">
    <subcellularLocation>
        <location evidence="2">Cytoplasm</location>
    </subcellularLocation>
    <subcellularLocation>
        <location evidence="1">Nucleus</location>
    </subcellularLocation>
</comment>
<name>A0AAJ0HPK3_9PEZI</name>
<dbReference type="InterPro" id="IPR019519">
    <property type="entry name" value="Elp5"/>
</dbReference>
<evidence type="ECO:0000313" key="10">
    <source>
        <dbReference type="Proteomes" id="UP001275084"/>
    </source>
</evidence>
<evidence type="ECO:0000256" key="5">
    <source>
        <dbReference type="ARBA" id="ARBA00020264"/>
    </source>
</evidence>
<gene>
    <name evidence="9" type="ORF">B0T25DRAFT_531672</name>
</gene>
<dbReference type="Proteomes" id="UP001275084">
    <property type="component" value="Unassembled WGS sequence"/>
</dbReference>
<keyword evidence="8" id="KW-0539">Nucleus</keyword>
<dbReference type="CDD" id="cd19496">
    <property type="entry name" value="Elp5"/>
    <property type="match status" value="1"/>
</dbReference>
<proteinExistence type="inferred from homology"/>
<sequence>MAPSVQAHHRSHSLLLLQKLLNLRDTASPLTLILDTLEQSAGPLVREFINRAKIGRSKVIFISFATVKKPHDADIFIKARGKPLAALAAEIASHCPPTKTTNTPPQKYLLLLDALNPLAPHSPLLPAFFSAIITSPLVSLVATYHTDVPVPSPTAPSYAPHPLTLLTHLATTVFRVSSLAHAVAIRRAHDRSVQEPEWGLREGREGVLVGLRGDVSSHGGAVVVEMEMRRRSGRAVAERFVFTPAGDGGGKGPGAGFSLLSDHPLFAAAAGGSGDNEEDELVDSTFSLGLTEKQRRDREGVVLPYFDAQTEVGGGEGGRILYEMGREDDFDEEEDEI</sequence>
<dbReference type="InterPro" id="IPR027417">
    <property type="entry name" value="P-loop_NTPase"/>
</dbReference>
<dbReference type="GO" id="GO:0005829">
    <property type="term" value="C:cytosol"/>
    <property type="evidence" value="ECO:0007669"/>
    <property type="project" value="TreeGrafter"/>
</dbReference>
<evidence type="ECO:0000256" key="2">
    <source>
        <dbReference type="ARBA" id="ARBA00004496"/>
    </source>
</evidence>
<dbReference type="EMBL" id="JAUIQD010000002">
    <property type="protein sequence ID" value="KAK3358998.1"/>
    <property type="molecule type" value="Genomic_DNA"/>
</dbReference>
<keyword evidence="6" id="KW-0963">Cytoplasm</keyword>
<dbReference type="Pfam" id="PF10483">
    <property type="entry name" value="Elong_Iki1"/>
    <property type="match status" value="1"/>
</dbReference>